<comment type="caution">
    <text evidence="2">The sequence shown here is derived from an EMBL/GenBank/DDBJ whole genome shotgun (WGS) entry which is preliminary data.</text>
</comment>
<dbReference type="AlphaFoldDB" id="A0A409WMQ7"/>
<feature type="region of interest" description="Disordered" evidence="1">
    <location>
        <begin position="1"/>
        <end position="72"/>
    </location>
</feature>
<dbReference type="OrthoDB" id="2985906at2759"/>
<feature type="compositionally biased region" description="Polar residues" evidence="1">
    <location>
        <begin position="214"/>
        <end position="223"/>
    </location>
</feature>
<accession>A0A409WMQ7</accession>
<protein>
    <submittedName>
        <fullName evidence="2">Uncharacterized protein</fullName>
    </submittedName>
</protein>
<dbReference type="EMBL" id="NHYD01003366">
    <property type="protein sequence ID" value="PPQ79741.1"/>
    <property type="molecule type" value="Genomic_DNA"/>
</dbReference>
<evidence type="ECO:0000313" key="3">
    <source>
        <dbReference type="Proteomes" id="UP000283269"/>
    </source>
</evidence>
<sequence>MTDEDPDPMYSAGRSGNRPRRGPQRNPVRAPQPWDRPHSQQTLSSNSHIHQNGARYLAQYGPNDISGFTPPMQEHFTKLMEMVAQQTACPPRAEYAIPSYHPQPSCYPKENGVEDNDKAEEDADNDGEDEEVGEGEEAEDQDQDRDQEEEEEEEEWSDADDEDTRMTDLPTGMAKLSLNEKLRPAFSHVKSDPKLRPTGSGNYPQPLATPPMEPQQSRSTQDIPSQLKQPFVMTAPSDNPSHYLPPSTLMHHPQSGPPFTSFMQSQSNRKHDQFSDMSAFHLGGATINTRPTFNVINGVYEKVDRTSHIVNVGSGNVNNTLIKDSNNDNSIQNFASQGVCQV</sequence>
<feature type="region of interest" description="Disordered" evidence="1">
    <location>
        <begin position="94"/>
        <end position="223"/>
    </location>
</feature>
<feature type="compositionally biased region" description="Acidic residues" evidence="1">
    <location>
        <begin position="117"/>
        <end position="163"/>
    </location>
</feature>
<organism evidence="2 3">
    <name type="scientific">Psilocybe cyanescens</name>
    <dbReference type="NCBI Taxonomy" id="93625"/>
    <lineage>
        <taxon>Eukaryota</taxon>
        <taxon>Fungi</taxon>
        <taxon>Dikarya</taxon>
        <taxon>Basidiomycota</taxon>
        <taxon>Agaricomycotina</taxon>
        <taxon>Agaricomycetes</taxon>
        <taxon>Agaricomycetidae</taxon>
        <taxon>Agaricales</taxon>
        <taxon>Agaricineae</taxon>
        <taxon>Strophariaceae</taxon>
        <taxon>Psilocybe</taxon>
    </lineage>
</organism>
<reference evidence="2 3" key="1">
    <citation type="journal article" date="2018" name="Evol. Lett.">
        <title>Horizontal gene cluster transfer increased hallucinogenic mushroom diversity.</title>
        <authorList>
            <person name="Reynolds H.T."/>
            <person name="Vijayakumar V."/>
            <person name="Gluck-Thaler E."/>
            <person name="Korotkin H.B."/>
            <person name="Matheny P.B."/>
            <person name="Slot J.C."/>
        </authorList>
    </citation>
    <scope>NUCLEOTIDE SEQUENCE [LARGE SCALE GENOMIC DNA]</scope>
    <source>
        <strain evidence="2 3">2631</strain>
    </source>
</reference>
<proteinExistence type="predicted"/>
<evidence type="ECO:0000256" key="1">
    <source>
        <dbReference type="SAM" id="MobiDB-lite"/>
    </source>
</evidence>
<dbReference type="Proteomes" id="UP000283269">
    <property type="component" value="Unassembled WGS sequence"/>
</dbReference>
<keyword evidence="3" id="KW-1185">Reference proteome</keyword>
<feature type="compositionally biased region" description="Polar residues" evidence="1">
    <location>
        <begin position="39"/>
        <end position="50"/>
    </location>
</feature>
<feature type="compositionally biased region" description="Basic and acidic residues" evidence="1">
    <location>
        <begin position="178"/>
        <end position="195"/>
    </location>
</feature>
<name>A0A409WMQ7_PSICY</name>
<dbReference type="InParanoid" id="A0A409WMQ7"/>
<evidence type="ECO:0000313" key="2">
    <source>
        <dbReference type="EMBL" id="PPQ79741.1"/>
    </source>
</evidence>
<gene>
    <name evidence="2" type="ORF">CVT25_003312</name>
</gene>